<protein>
    <submittedName>
        <fullName evidence="7 8">Cerebellin-2-like</fullName>
    </submittedName>
</protein>
<dbReference type="SUPFAM" id="SSF49842">
    <property type="entry name" value="TNF-like"/>
    <property type="match status" value="1"/>
</dbReference>
<reference evidence="7 8" key="1">
    <citation type="submission" date="2025-04" db="UniProtKB">
        <authorList>
            <consortium name="RefSeq"/>
        </authorList>
    </citation>
    <scope>IDENTIFICATION</scope>
    <source>
        <tissue evidence="7 8">Muscle</tissue>
    </source>
</reference>
<dbReference type="SMART" id="SM00110">
    <property type="entry name" value="C1Q"/>
    <property type="match status" value="1"/>
</dbReference>
<keyword evidence="3 4" id="KW-0732">Signal</keyword>
<dbReference type="Proteomes" id="UP000504611">
    <property type="component" value="Unplaced"/>
</dbReference>
<dbReference type="PANTHER" id="PTHR22923:SF89">
    <property type="entry name" value="CEREBELLIN 18"/>
    <property type="match status" value="1"/>
</dbReference>
<dbReference type="InterPro" id="IPR001073">
    <property type="entry name" value="C1q_dom"/>
</dbReference>
<dbReference type="PRINTS" id="PR00007">
    <property type="entry name" value="COMPLEMNTC1Q"/>
</dbReference>
<proteinExistence type="predicted"/>
<feature type="signal peptide" evidence="4">
    <location>
        <begin position="1"/>
        <end position="21"/>
    </location>
</feature>
<feature type="domain" description="C1q" evidence="5">
    <location>
        <begin position="92"/>
        <end position="240"/>
    </location>
</feature>
<dbReference type="RefSeq" id="XP_010792192.1">
    <property type="nucleotide sequence ID" value="XM_010793890.1"/>
</dbReference>
<keyword evidence="6" id="KW-1185">Reference proteome</keyword>
<dbReference type="PROSITE" id="PS50871">
    <property type="entry name" value="C1Q"/>
    <property type="match status" value="1"/>
</dbReference>
<evidence type="ECO:0000256" key="3">
    <source>
        <dbReference type="ARBA" id="ARBA00022729"/>
    </source>
</evidence>
<comment type="subcellular location">
    <subcellularLocation>
        <location evidence="1">Secreted</location>
    </subcellularLocation>
</comment>
<dbReference type="PANTHER" id="PTHR22923">
    <property type="entry name" value="CEREBELLIN-RELATED"/>
    <property type="match status" value="1"/>
</dbReference>
<dbReference type="RefSeq" id="XP_010792193.1">
    <property type="nucleotide sequence ID" value="XM_010793891.1"/>
</dbReference>
<dbReference type="KEGG" id="ncc:104964971"/>
<dbReference type="GO" id="GO:0045202">
    <property type="term" value="C:synapse"/>
    <property type="evidence" value="ECO:0007669"/>
    <property type="project" value="TreeGrafter"/>
</dbReference>
<organism evidence="6 8">
    <name type="scientific">Notothenia coriiceps</name>
    <name type="common">black rockcod</name>
    <dbReference type="NCBI Taxonomy" id="8208"/>
    <lineage>
        <taxon>Eukaryota</taxon>
        <taxon>Metazoa</taxon>
        <taxon>Chordata</taxon>
        <taxon>Craniata</taxon>
        <taxon>Vertebrata</taxon>
        <taxon>Euteleostomi</taxon>
        <taxon>Actinopterygii</taxon>
        <taxon>Neopterygii</taxon>
        <taxon>Teleostei</taxon>
        <taxon>Neoteleostei</taxon>
        <taxon>Acanthomorphata</taxon>
        <taxon>Eupercaria</taxon>
        <taxon>Perciformes</taxon>
        <taxon>Notothenioidei</taxon>
        <taxon>Nototheniidae</taxon>
        <taxon>Notothenia</taxon>
    </lineage>
</organism>
<dbReference type="GO" id="GO:0099558">
    <property type="term" value="P:maintenance of synapse structure"/>
    <property type="evidence" value="ECO:0007669"/>
    <property type="project" value="TreeGrafter"/>
</dbReference>
<dbReference type="InterPro" id="IPR050822">
    <property type="entry name" value="Cerebellin_Synaptic_Org"/>
</dbReference>
<dbReference type="CTD" id="100002104"/>
<evidence type="ECO:0000259" key="5">
    <source>
        <dbReference type="PROSITE" id="PS50871"/>
    </source>
</evidence>
<evidence type="ECO:0000256" key="4">
    <source>
        <dbReference type="SAM" id="SignalP"/>
    </source>
</evidence>
<accession>A0A6I9PXB1</accession>
<name>A0A6I9PXB1_9TELE</name>
<dbReference type="Pfam" id="PF00386">
    <property type="entry name" value="C1q"/>
    <property type="match status" value="1"/>
</dbReference>
<evidence type="ECO:0000313" key="8">
    <source>
        <dbReference type="RefSeq" id="XP_010792193.1"/>
    </source>
</evidence>
<evidence type="ECO:0000313" key="6">
    <source>
        <dbReference type="Proteomes" id="UP000504611"/>
    </source>
</evidence>
<dbReference type="GO" id="GO:0005576">
    <property type="term" value="C:extracellular region"/>
    <property type="evidence" value="ECO:0007669"/>
    <property type="project" value="UniProtKB-SubCell"/>
</dbReference>
<evidence type="ECO:0000256" key="1">
    <source>
        <dbReference type="ARBA" id="ARBA00004613"/>
    </source>
</evidence>
<sequence>MVVLPVLFLLGPLFLSGPAEALTVAETLKEAALSSDKPLDCNTWDCKCAFEHQRGCCCATKDIFQLEDDSFMRTKHLWFNISALEYRVKELTGGIRVAFKASNIASSNAPGSSDACFGPFNTDVPIPYNHVTLNHNNGYNPALGVFTAPAAGVYVFSFSVFSQENGRLYYQVQLMKNGERIVGVWENNRQDSEDNANQSVVLELQRGDQVYIELMSGRKLCKFLAENIFTGYMLYPHTNPYIDMYEY</sequence>
<dbReference type="InterPro" id="IPR008983">
    <property type="entry name" value="Tumour_necrosis_fac-like_dom"/>
</dbReference>
<evidence type="ECO:0000313" key="7">
    <source>
        <dbReference type="RefSeq" id="XP_010792192.1"/>
    </source>
</evidence>
<gene>
    <name evidence="7 8" type="primary">LOC104964971</name>
</gene>
<evidence type="ECO:0000256" key="2">
    <source>
        <dbReference type="ARBA" id="ARBA00022525"/>
    </source>
</evidence>
<dbReference type="AlphaFoldDB" id="A0A6I9PXB1"/>
<feature type="chain" id="PRO_5044636169" evidence="4">
    <location>
        <begin position="22"/>
        <end position="247"/>
    </location>
</feature>
<dbReference type="Gene3D" id="2.60.120.40">
    <property type="match status" value="1"/>
</dbReference>
<dbReference type="OrthoDB" id="6154955at2759"/>
<keyword evidence="2" id="KW-0964">Secreted</keyword>